<comment type="caution">
    <text evidence="1">The sequence shown here is derived from an EMBL/GenBank/DDBJ whole genome shotgun (WGS) entry which is preliminary data.</text>
</comment>
<reference evidence="1" key="1">
    <citation type="submission" date="2022-03" db="EMBL/GenBank/DDBJ databases">
        <authorList>
            <person name="Brunel B."/>
        </authorList>
    </citation>
    <scope>NUCLEOTIDE SEQUENCE</scope>
    <source>
        <strain evidence="1">STM4922sample</strain>
    </source>
</reference>
<proteinExistence type="predicted"/>
<sequence length="63" mass="7038">MTAYLELERVLACPSRLELLPACQATSEVALSSLFQLPYATRAILYDLVVLGAVMALRERRLQ</sequence>
<name>A0ABM9DUW4_9HYPH</name>
<dbReference type="EMBL" id="CAKXZS010000016">
    <property type="protein sequence ID" value="CAH2399966.1"/>
    <property type="molecule type" value="Genomic_DNA"/>
</dbReference>
<protein>
    <submittedName>
        <fullName evidence="1">Uncharacterized protein</fullName>
    </submittedName>
</protein>
<accession>A0ABM9DUW4</accession>
<evidence type="ECO:0000313" key="2">
    <source>
        <dbReference type="Proteomes" id="UP001152604"/>
    </source>
</evidence>
<dbReference type="Proteomes" id="UP001152604">
    <property type="component" value="Unassembled WGS sequence"/>
</dbReference>
<organism evidence="1 2">
    <name type="scientific">Mesorhizobium ventifaucium</name>
    <dbReference type="NCBI Taxonomy" id="666020"/>
    <lineage>
        <taxon>Bacteria</taxon>
        <taxon>Pseudomonadati</taxon>
        <taxon>Pseudomonadota</taxon>
        <taxon>Alphaproteobacteria</taxon>
        <taxon>Hyphomicrobiales</taxon>
        <taxon>Phyllobacteriaceae</taxon>
        <taxon>Mesorhizobium</taxon>
    </lineage>
</organism>
<evidence type="ECO:0000313" key="1">
    <source>
        <dbReference type="EMBL" id="CAH2399966.1"/>
    </source>
</evidence>
<gene>
    <name evidence="1" type="ORF">MES4922_230047</name>
</gene>
<keyword evidence="2" id="KW-1185">Reference proteome</keyword>